<dbReference type="GO" id="GO:0090149">
    <property type="term" value="P:mitochondrial membrane fission"/>
    <property type="evidence" value="ECO:0007669"/>
    <property type="project" value="InterPro"/>
</dbReference>
<feature type="domain" description="PHD-type" evidence="17">
    <location>
        <begin position="1"/>
        <end position="115"/>
    </location>
</feature>
<keyword evidence="11" id="KW-0496">Mitochondrion</keyword>
<dbReference type="Gene3D" id="1.50.40.10">
    <property type="entry name" value="Mitochondrial carrier domain"/>
    <property type="match status" value="1"/>
</dbReference>
<keyword evidence="10 15" id="KW-1133">Transmembrane helix</keyword>
<dbReference type="OrthoDB" id="512616at2759"/>
<evidence type="ECO:0000256" key="2">
    <source>
        <dbReference type="ARBA" id="ARBA00006375"/>
    </source>
</evidence>
<gene>
    <name evidence="18" type="primary">Slc25a46_2</name>
    <name evidence="18" type="ORF">c0_g1_i1</name>
</gene>
<evidence type="ECO:0000256" key="6">
    <source>
        <dbReference type="ARBA" id="ARBA00022737"/>
    </source>
</evidence>
<dbReference type="PANTHER" id="PTHR21252">
    <property type="entry name" value="TB1 PROTEIN-RELATED"/>
    <property type="match status" value="1"/>
</dbReference>
<comment type="similarity">
    <text evidence="2">Belongs to the mitochondrial carrier (TC 2.A.29) family.</text>
</comment>
<evidence type="ECO:0000259" key="16">
    <source>
        <dbReference type="PROSITE" id="PS50089"/>
    </source>
</evidence>
<evidence type="ECO:0000256" key="14">
    <source>
        <dbReference type="PROSITE-ProRule" id="PRU00282"/>
    </source>
</evidence>
<keyword evidence="8" id="KW-1000">Mitochondrion outer membrane</keyword>
<evidence type="ECO:0000256" key="3">
    <source>
        <dbReference type="ARBA" id="ARBA00022448"/>
    </source>
</evidence>
<dbReference type="InterPro" id="IPR001965">
    <property type="entry name" value="Znf_PHD"/>
</dbReference>
<dbReference type="AlphaFoldDB" id="A0A0K8WK36"/>
<dbReference type="InterPro" id="IPR039158">
    <property type="entry name" value="SLC25A46"/>
</dbReference>
<feature type="transmembrane region" description="Helical" evidence="15">
    <location>
        <begin position="553"/>
        <end position="574"/>
    </location>
</feature>
<dbReference type="Pfam" id="PF00153">
    <property type="entry name" value="Mito_carr"/>
    <property type="match status" value="1"/>
</dbReference>
<evidence type="ECO:0000256" key="12">
    <source>
        <dbReference type="ARBA" id="ARBA00023136"/>
    </source>
</evidence>
<evidence type="ECO:0000256" key="7">
    <source>
        <dbReference type="ARBA" id="ARBA00022771"/>
    </source>
</evidence>
<dbReference type="GO" id="GO:0008270">
    <property type="term" value="F:zinc ion binding"/>
    <property type="evidence" value="ECO:0007669"/>
    <property type="project" value="UniProtKB-KW"/>
</dbReference>
<dbReference type="Pfam" id="PF13771">
    <property type="entry name" value="zf-HC5HC2H"/>
    <property type="match status" value="1"/>
</dbReference>
<dbReference type="InterPro" id="IPR023395">
    <property type="entry name" value="MCP_dom_sf"/>
</dbReference>
<dbReference type="Gene3D" id="3.30.40.10">
    <property type="entry name" value="Zinc/RING finger domain, C3HC4 (zinc finger)"/>
    <property type="match status" value="1"/>
</dbReference>
<dbReference type="InterPro" id="IPR013083">
    <property type="entry name" value="Znf_RING/FYVE/PHD"/>
</dbReference>
<dbReference type="InterPro" id="IPR018108">
    <property type="entry name" value="MCP_transmembrane"/>
</dbReference>
<evidence type="ECO:0000313" key="18">
    <source>
        <dbReference type="EMBL" id="JAI51419.1"/>
    </source>
</evidence>
<keyword evidence="3" id="KW-0813">Transport</keyword>
<reference evidence="18" key="1">
    <citation type="submission" date="2015-06" db="EMBL/GenBank/DDBJ databases">
        <authorList>
            <person name="Hoefler B.C."/>
            <person name="Straight P.D."/>
        </authorList>
    </citation>
    <scope>NUCLEOTIDE SEQUENCE</scope>
</reference>
<keyword evidence="12 14" id="KW-0472">Membrane</keyword>
<evidence type="ECO:0000256" key="9">
    <source>
        <dbReference type="ARBA" id="ARBA00022833"/>
    </source>
</evidence>
<dbReference type="PANTHER" id="PTHR21252:SF2">
    <property type="entry name" value="MITOCHONDRIAL OUTER MEMBRANE PROTEIN SLC25A46"/>
    <property type="match status" value="1"/>
</dbReference>
<accession>A0A0K8WK36</accession>
<evidence type="ECO:0000256" key="15">
    <source>
        <dbReference type="SAM" id="Phobius"/>
    </source>
</evidence>
<dbReference type="PROSITE" id="PS50089">
    <property type="entry name" value="ZF_RING_2"/>
    <property type="match status" value="1"/>
</dbReference>
<keyword evidence="7 13" id="KW-0863">Zinc-finger</keyword>
<comment type="subcellular location">
    <subcellularLocation>
        <location evidence="1">Mitochondrion outer membrane</location>
        <topology evidence="1">Multi-pass membrane protein</topology>
    </subcellularLocation>
</comment>
<evidence type="ECO:0000256" key="10">
    <source>
        <dbReference type="ARBA" id="ARBA00022989"/>
    </source>
</evidence>
<keyword evidence="9" id="KW-0862">Zinc</keyword>
<evidence type="ECO:0000256" key="8">
    <source>
        <dbReference type="ARBA" id="ARBA00022787"/>
    </source>
</evidence>
<proteinExistence type="inferred from homology"/>
<sequence length="575" mass="66656">MRCQLCGSNQQDEIQYGPFIEKQNIAVHKFCLFFSSRLQGLKNDHYGFYEFFLDEISNQRRLFNRRNCCYCNKKTANISCSQRRCGRTFHFICGLQNGARNQFVAPFRSYCHRHVKSPKSLPNANEICCICHDEIFTGTTNFIPAKMLHSPCCRNNWFHKLCLQTYAHSAGDLFRCPLCNNKHKFLISMLYWGVCVPEVIGRVELQSNANAIEEEENEHSAHNIEALRGNQAILLLNEILMRRNDNRRQRYEEEIFSDHHYEHAQLPRYFEYAQLPRYPEYEQFPYVCDNGYGNSYLLKNKSKGLTWFSWFVDNVLSHPFIVLRQQCQVNNVARRFHLLPFSLVPIIIQLYYRQGPKTFWKGLGYSLILKGISWLIGNDTSAGETPLIVCIIRQCLEAAALGLKRLCLMSTVGNLGLPGIGCTNSTNSQRQISVKSLFFPYICMEIVKYEFRALVKNSTLAILRKKRKLKPTEFENQKMEIRSDLIARIITEVTFYPLETILNRLLLQDTDTIIDNLDNGKSLQPLITYYQGFGDCFNTIVIMEGYKGLYKGIGALFTQFSVHTVVVNVGIWIFS</sequence>
<evidence type="ECO:0000256" key="4">
    <source>
        <dbReference type="ARBA" id="ARBA00022692"/>
    </source>
</evidence>
<evidence type="ECO:0000256" key="5">
    <source>
        <dbReference type="ARBA" id="ARBA00022723"/>
    </source>
</evidence>
<protein>
    <submittedName>
        <fullName evidence="18">Solute carrier family 25 member 46</fullName>
    </submittedName>
</protein>
<dbReference type="EMBL" id="GDHF01000895">
    <property type="protein sequence ID" value="JAI51419.1"/>
    <property type="molecule type" value="Transcribed_RNA"/>
</dbReference>
<evidence type="ECO:0000256" key="11">
    <source>
        <dbReference type="ARBA" id="ARBA00023128"/>
    </source>
</evidence>
<keyword evidence="5" id="KW-0479">Metal-binding</keyword>
<dbReference type="SMART" id="SM00249">
    <property type="entry name" value="PHD"/>
    <property type="match status" value="2"/>
</dbReference>
<name>A0A0K8WK36_BACLA</name>
<feature type="repeat" description="Solcar" evidence="14">
    <location>
        <begin position="475"/>
        <end position="575"/>
    </location>
</feature>
<dbReference type="SUPFAM" id="SSF103506">
    <property type="entry name" value="Mitochondrial carrier"/>
    <property type="match status" value="2"/>
</dbReference>
<organism evidence="18">
    <name type="scientific">Bactrocera latifrons</name>
    <name type="common">Malaysian fruit fly</name>
    <name type="synonym">Chaetodacus latifrons</name>
    <dbReference type="NCBI Taxonomy" id="174628"/>
    <lineage>
        <taxon>Eukaryota</taxon>
        <taxon>Metazoa</taxon>
        <taxon>Ecdysozoa</taxon>
        <taxon>Arthropoda</taxon>
        <taxon>Hexapoda</taxon>
        <taxon>Insecta</taxon>
        <taxon>Pterygota</taxon>
        <taxon>Neoptera</taxon>
        <taxon>Endopterygota</taxon>
        <taxon>Diptera</taxon>
        <taxon>Brachycera</taxon>
        <taxon>Muscomorpha</taxon>
        <taxon>Tephritoidea</taxon>
        <taxon>Tephritidae</taxon>
        <taxon>Bactrocera</taxon>
        <taxon>Bactrocera</taxon>
    </lineage>
</organism>
<evidence type="ECO:0000256" key="13">
    <source>
        <dbReference type="PROSITE-ProRule" id="PRU00175"/>
    </source>
</evidence>
<keyword evidence="4 14" id="KW-0812">Transmembrane</keyword>
<dbReference type="InterPro" id="IPR001841">
    <property type="entry name" value="Znf_RING"/>
</dbReference>
<dbReference type="InterPro" id="IPR034732">
    <property type="entry name" value="EPHD"/>
</dbReference>
<evidence type="ECO:0000256" key="1">
    <source>
        <dbReference type="ARBA" id="ARBA00004374"/>
    </source>
</evidence>
<dbReference type="GO" id="GO:0005741">
    <property type="term" value="C:mitochondrial outer membrane"/>
    <property type="evidence" value="ECO:0007669"/>
    <property type="project" value="UniProtKB-SubCell"/>
</dbReference>
<evidence type="ECO:0000259" key="17">
    <source>
        <dbReference type="PROSITE" id="PS51805"/>
    </source>
</evidence>
<dbReference type="PROSITE" id="PS50920">
    <property type="entry name" value="SOLCAR"/>
    <property type="match status" value="1"/>
</dbReference>
<dbReference type="PROSITE" id="PS51805">
    <property type="entry name" value="EPHD"/>
    <property type="match status" value="1"/>
</dbReference>
<feature type="domain" description="RING-type" evidence="16">
    <location>
        <begin position="128"/>
        <end position="180"/>
    </location>
</feature>
<keyword evidence="6" id="KW-0677">Repeat</keyword>